<accession>A0A834WZT1</accession>
<sequence>MDDLTKSDMNKSNLHGDGRRLSFHDVEASPSKETSSTCKRSATNLSDDSQSSGEFMLNIDDAYKKVKIEKN</sequence>
<protein>
    <submittedName>
        <fullName evidence="2">Uncharacterized protein</fullName>
    </submittedName>
</protein>
<name>A0A834WZT1_9FABA</name>
<feature type="compositionally biased region" description="Basic and acidic residues" evidence="1">
    <location>
        <begin position="1"/>
        <end position="27"/>
    </location>
</feature>
<evidence type="ECO:0000313" key="2">
    <source>
        <dbReference type="EMBL" id="KAF7835850.1"/>
    </source>
</evidence>
<dbReference type="AlphaFoldDB" id="A0A834WZT1"/>
<evidence type="ECO:0000256" key="1">
    <source>
        <dbReference type="SAM" id="MobiDB-lite"/>
    </source>
</evidence>
<feature type="compositionally biased region" description="Polar residues" evidence="1">
    <location>
        <begin position="31"/>
        <end position="53"/>
    </location>
</feature>
<dbReference type="EMBL" id="JAAIUW010000004">
    <property type="protein sequence ID" value="KAF7835850.1"/>
    <property type="molecule type" value="Genomic_DNA"/>
</dbReference>
<comment type="caution">
    <text evidence="2">The sequence shown here is derived from an EMBL/GenBank/DDBJ whole genome shotgun (WGS) entry which is preliminary data.</text>
</comment>
<dbReference type="Proteomes" id="UP000634136">
    <property type="component" value="Unassembled WGS sequence"/>
</dbReference>
<feature type="region of interest" description="Disordered" evidence="1">
    <location>
        <begin position="1"/>
        <end position="53"/>
    </location>
</feature>
<proteinExistence type="predicted"/>
<gene>
    <name evidence="2" type="ORF">G2W53_010709</name>
</gene>
<evidence type="ECO:0000313" key="3">
    <source>
        <dbReference type="Proteomes" id="UP000634136"/>
    </source>
</evidence>
<keyword evidence="3" id="KW-1185">Reference proteome</keyword>
<organism evidence="2 3">
    <name type="scientific">Senna tora</name>
    <dbReference type="NCBI Taxonomy" id="362788"/>
    <lineage>
        <taxon>Eukaryota</taxon>
        <taxon>Viridiplantae</taxon>
        <taxon>Streptophyta</taxon>
        <taxon>Embryophyta</taxon>
        <taxon>Tracheophyta</taxon>
        <taxon>Spermatophyta</taxon>
        <taxon>Magnoliopsida</taxon>
        <taxon>eudicotyledons</taxon>
        <taxon>Gunneridae</taxon>
        <taxon>Pentapetalae</taxon>
        <taxon>rosids</taxon>
        <taxon>fabids</taxon>
        <taxon>Fabales</taxon>
        <taxon>Fabaceae</taxon>
        <taxon>Caesalpinioideae</taxon>
        <taxon>Cassia clade</taxon>
        <taxon>Senna</taxon>
    </lineage>
</organism>
<reference evidence="2" key="1">
    <citation type="submission" date="2020-09" db="EMBL/GenBank/DDBJ databases">
        <title>Genome-Enabled Discovery of Anthraquinone Biosynthesis in Senna tora.</title>
        <authorList>
            <person name="Kang S.-H."/>
            <person name="Pandey R.P."/>
            <person name="Lee C.-M."/>
            <person name="Sim J.-S."/>
            <person name="Jeong J.-T."/>
            <person name="Choi B.-S."/>
            <person name="Jung M."/>
            <person name="Ginzburg D."/>
            <person name="Zhao K."/>
            <person name="Won S.Y."/>
            <person name="Oh T.-J."/>
            <person name="Yu Y."/>
            <person name="Kim N.-H."/>
            <person name="Lee O.R."/>
            <person name="Lee T.-H."/>
            <person name="Bashyal P."/>
            <person name="Kim T.-S."/>
            <person name="Lee W.-H."/>
            <person name="Kawkins C."/>
            <person name="Kim C.-K."/>
            <person name="Kim J.S."/>
            <person name="Ahn B.O."/>
            <person name="Rhee S.Y."/>
            <person name="Sohng J.K."/>
        </authorList>
    </citation>
    <scope>NUCLEOTIDE SEQUENCE</scope>
    <source>
        <tissue evidence="2">Leaf</tissue>
    </source>
</reference>